<dbReference type="EMBL" id="JAAALK010000287">
    <property type="protein sequence ID" value="KAG8058548.1"/>
    <property type="molecule type" value="Genomic_DNA"/>
</dbReference>
<evidence type="ECO:0000313" key="3">
    <source>
        <dbReference type="Proteomes" id="UP000729402"/>
    </source>
</evidence>
<gene>
    <name evidence="2" type="ORF">GUJ93_ZPchr0002g25457</name>
</gene>
<reference evidence="2" key="2">
    <citation type="submission" date="2021-02" db="EMBL/GenBank/DDBJ databases">
        <authorList>
            <person name="Kimball J.A."/>
            <person name="Haas M.W."/>
            <person name="Macchietto M."/>
            <person name="Kono T."/>
            <person name="Duquette J."/>
            <person name="Shao M."/>
        </authorList>
    </citation>
    <scope>NUCLEOTIDE SEQUENCE</scope>
    <source>
        <tissue evidence="2">Fresh leaf tissue</tissue>
    </source>
</reference>
<name>A0A8J5VSA0_ZIZPA</name>
<evidence type="ECO:0000313" key="2">
    <source>
        <dbReference type="EMBL" id="KAG8058548.1"/>
    </source>
</evidence>
<evidence type="ECO:0000259" key="1">
    <source>
        <dbReference type="Pfam" id="PF04366"/>
    </source>
</evidence>
<dbReference type="InterPro" id="IPR007461">
    <property type="entry name" value="Ysc84_actin-binding"/>
</dbReference>
<keyword evidence="3" id="KW-1185">Reference proteome</keyword>
<accession>A0A8J5VSA0</accession>
<dbReference type="Pfam" id="PF04366">
    <property type="entry name" value="Ysc84"/>
    <property type="match status" value="1"/>
</dbReference>
<dbReference type="OrthoDB" id="1930165at2759"/>
<dbReference type="Proteomes" id="UP000729402">
    <property type="component" value="Unassembled WGS sequence"/>
</dbReference>
<dbReference type="PANTHER" id="PTHR15629:SF43">
    <property type="entry name" value="RING_FYVE_PHD-TYPE ZINC FINGER FAMILY PROTEIN"/>
    <property type="match status" value="1"/>
</dbReference>
<organism evidence="2 3">
    <name type="scientific">Zizania palustris</name>
    <name type="common">Northern wild rice</name>
    <dbReference type="NCBI Taxonomy" id="103762"/>
    <lineage>
        <taxon>Eukaryota</taxon>
        <taxon>Viridiplantae</taxon>
        <taxon>Streptophyta</taxon>
        <taxon>Embryophyta</taxon>
        <taxon>Tracheophyta</taxon>
        <taxon>Spermatophyta</taxon>
        <taxon>Magnoliopsida</taxon>
        <taxon>Liliopsida</taxon>
        <taxon>Poales</taxon>
        <taxon>Poaceae</taxon>
        <taxon>BOP clade</taxon>
        <taxon>Oryzoideae</taxon>
        <taxon>Oryzeae</taxon>
        <taxon>Zizaniinae</taxon>
        <taxon>Zizania</taxon>
    </lineage>
</organism>
<dbReference type="InterPro" id="IPR051702">
    <property type="entry name" value="SH3_domain_YSC84-like"/>
</dbReference>
<feature type="domain" description="Ysc84 actin-binding" evidence="1">
    <location>
        <begin position="31"/>
        <end position="68"/>
    </location>
</feature>
<reference evidence="2" key="1">
    <citation type="journal article" date="2021" name="bioRxiv">
        <title>Whole Genome Assembly and Annotation of Northern Wild Rice, Zizania palustris L., Supports a Whole Genome Duplication in the Zizania Genus.</title>
        <authorList>
            <person name="Haas M."/>
            <person name="Kono T."/>
            <person name="Macchietto M."/>
            <person name="Millas R."/>
            <person name="McGilp L."/>
            <person name="Shao M."/>
            <person name="Duquette J."/>
            <person name="Hirsch C.N."/>
            <person name="Kimball J."/>
        </authorList>
    </citation>
    <scope>NUCLEOTIDE SEQUENCE</scope>
    <source>
        <tissue evidence="2">Fresh leaf tissue</tissue>
    </source>
</reference>
<comment type="caution">
    <text evidence="2">The sequence shown here is derived from an EMBL/GenBank/DDBJ whole genome shotgun (WGS) entry which is preliminary data.</text>
</comment>
<protein>
    <recommendedName>
        <fullName evidence="1">Ysc84 actin-binding domain-containing protein</fullName>
    </recommendedName>
</protein>
<proteinExistence type="predicted"/>
<dbReference type="PANTHER" id="PTHR15629">
    <property type="entry name" value="SH3YL1 PROTEIN"/>
    <property type="match status" value="1"/>
</dbReference>
<dbReference type="GO" id="GO:0035091">
    <property type="term" value="F:phosphatidylinositol binding"/>
    <property type="evidence" value="ECO:0007669"/>
    <property type="project" value="TreeGrafter"/>
</dbReference>
<dbReference type="AlphaFoldDB" id="A0A8J5VSA0"/>
<sequence length="152" mass="15949">MVTYKVGTGLVIARRADGSWSPPSAISTCSIGYGAQVGGELADFIIVLRNTDAINTFSGKAHLSVGAGSARPTAGDLVSVLTVLLWVVLSMDPWLDPPAAAALYKILSEMFDKPEKQSSLALGGKMGFPKNSQAVVIFDGPVEDTEKLVILL</sequence>